<keyword evidence="14" id="KW-1185">Reference proteome</keyword>
<dbReference type="InterPro" id="IPR014743">
    <property type="entry name" value="Cl-channel_core"/>
</dbReference>
<dbReference type="AlphaFoldDB" id="A0A7Y0L9X8"/>
<evidence type="ECO:0000256" key="9">
    <source>
        <dbReference type="ARBA" id="ARBA00023303"/>
    </source>
</evidence>
<evidence type="ECO:0000256" key="2">
    <source>
        <dbReference type="ARBA" id="ARBA00022448"/>
    </source>
</evidence>
<keyword evidence="7" id="KW-0869">Chloride channel</keyword>
<dbReference type="InterPro" id="IPR050368">
    <property type="entry name" value="ClC-type_chloride_channel"/>
</dbReference>
<evidence type="ECO:0000256" key="6">
    <source>
        <dbReference type="ARBA" id="ARBA00023136"/>
    </source>
</evidence>
<feature type="transmembrane region" description="Helical" evidence="11">
    <location>
        <begin position="23"/>
        <end position="51"/>
    </location>
</feature>
<proteinExistence type="predicted"/>
<keyword evidence="6 11" id="KW-0472">Membrane</keyword>
<evidence type="ECO:0000313" key="14">
    <source>
        <dbReference type="Proteomes" id="UP000533476"/>
    </source>
</evidence>
<feature type="transmembrane region" description="Helical" evidence="11">
    <location>
        <begin position="71"/>
        <end position="91"/>
    </location>
</feature>
<evidence type="ECO:0000259" key="12">
    <source>
        <dbReference type="SMART" id="SM00116"/>
    </source>
</evidence>
<dbReference type="CDD" id="cd00400">
    <property type="entry name" value="Voltage_gated_ClC"/>
    <property type="match status" value="1"/>
</dbReference>
<evidence type="ECO:0000256" key="7">
    <source>
        <dbReference type="ARBA" id="ARBA00023173"/>
    </source>
</evidence>
<dbReference type="RefSeq" id="WP_169102788.1">
    <property type="nucleotide sequence ID" value="NZ_JABBVZ010000124.1"/>
</dbReference>
<dbReference type="SUPFAM" id="SSF54631">
    <property type="entry name" value="CBS-domain pair"/>
    <property type="match status" value="1"/>
</dbReference>
<keyword evidence="4 11" id="KW-1133">Transmembrane helix</keyword>
<keyword evidence="5" id="KW-0406">Ion transport</keyword>
<evidence type="ECO:0000256" key="5">
    <source>
        <dbReference type="ARBA" id="ARBA00023065"/>
    </source>
</evidence>
<dbReference type="PRINTS" id="PR00762">
    <property type="entry name" value="CLCHANNEL"/>
</dbReference>
<dbReference type="EMBL" id="JABBVZ010000124">
    <property type="protein sequence ID" value="NMP24579.1"/>
    <property type="molecule type" value="Genomic_DNA"/>
</dbReference>
<dbReference type="InterPro" id="IPR001807">
    <property type="entry name" value="ClC"/>
</dbReference>
<dbReference type="Gene3D" id="3.10.580.10">
    <property type="entry name" value="CBS-domain"/>
    <property type="match status" value="1"/>
</dbReference>
<feature type="transmembrane region" description="Helical" evidence="11">
    <location>
        <begin position="368"/>
        <end position="387"/>
    </location>
</feature>
<evidence type="ECO:0000256" key="3">
    <source>
        <dbReference type="ARBA" id="ARBA00022692"/>
    </source>
</evidence>
<dbReference type="Pfam" id="PF00654">
    <property type="entry name" value="Voltage_CLC"/>
    <property type="match status" value="1"/>
</dbReference>
<accession>A0A7Y0L9X8</accession>
<keyword evidence="3 11" id="KW-0812">Transmembrane</keyword>
<dbReference type="Proteomes" id="UP000533476">
    <property type="component" value="Unassembled WGS sequence"/>
</dbReference>
<dbReference type="Gene3D" id="1.10.3080.10">
    <property type="entry name" value="Clc chloride channel"/>
    <property type="match status" value="1"/>
</dbReference>
<evidence type="ECO:0000256" key="1">
    <source>
        <dbReference type="ARBA" id="ARBA00004141"/>
    </source>
</evidence>
<dbReference type="Pfam" id="PF00571">
    <property type="entry name" value="CBS"/>
    <property type="match status" value="1"/>
</dbReference>
<dbReference type="SUPFAM" id="SSF81340">
    <property type="entry name" value="Clc chloride channel"/>
    <property type="match status" value="1"/>
</dbReference>
<protein>
    <submittedName>
        <fullName evidence="13">Chloride channel protein</fullName>
    </submittedName>
</protein>
<dbReference type="PANTHER" id="PTHR43427">
    <property type="entry name" value="CHLORIDE CHANNEL PROTEIN CLC-E"/>
    <property type="match status" value="1"/>
</dbReference>
<dbReference type="PANTHER" id="PTHR43427:SF6">
    <property type="entry name" value="CHLORIDE CHANNEL PROTEIN CLC-E"/>
    <property type="match status" value="1"/>
</dbReference>
<evidence type="ECO:0000256" key="11">
    <source>
        <dbReference type="SAM" id="Phobius"/>
    </source>
</evidence>
<dbReference type="InterPro" id="IPR000644">
    <property type="entry name" value="CBS_dom"/>
</dbReference>
<feature type="transmembrane region" description="Helical" evidence="11">
    <location>
        <begin position="242"/>
        <end position="266"/>
    </location>
</feature>
<keyword evidence="2" id="KW-0813">Transport</keyword>
<dbReference type="SMART" id="SM00116">
    <property type="entry name" value="CBS"/>
    <property type="match status" value="2"/>
</dbReference>
<feature type="domain" description="CBS" evidence="12">
    <location>
        <begin position="517"/>
        <end position="565"/>
    </location>
</feature>
<evidence type="ECO:0000256" key="8">
    <source>
        <dbReference type="ARBA" id="ARBA00023214"/>
    </source>
</evidence>
<dbReference type="GO" id="GO:0034707">
    <property type="term" value="C:chloride channel complex"/>
    <property type="evidence" value="ECO:0007669"/>
    <property type="project" value="UniProtKB-KW"/>
</dbReference>
<feature type="transmembrane region" description="Helical" evidence="11">
    <location>
        <begin position="315"/>
        <end position="335"/>
    </location>
</feature>
<feature type="transmembrane region" description="Helical" evidence="11">
    <location>
        <begin position="399"/>
        <end position="421"/>
    </location>
</feature>
<feature type="transmembrane region" description="Helical" evidence="11">
    <location>
        <begin position="170"/>
        <end position="194"/>
    </location>
</feature>
<evidence type="ECO:0000256" key="10">
    <source>
        <dbReference type="SAM" id="MobiDB-lite"/>
    </source>
</evidence>
<sequence length="600" mass="63446">MTSKSDQMARVALGDFTTNGRRLAMLSAIAAAIGIMGGLVAWVLLRLIGLITHLAYDGRVGWSLVAPNPSHWGILSVAVPIIGGLIVGLLAKYGTDKIRGHGIPEAIQAILENESKMEPRVAVVKPIASAITIGTGGPFGAEGPIIMTGGAIGSLVAQFFRLSSLERRTLLVAGAAAGMAATFGSPVSAVLLAVELLLFEWRPRSLVPVAIASALAEVVRSLLLGTAPVFATPATPGLPLSVLVWAALVGMAAGVMSGVLTKLVYFIEDTYRKLPIHWVWWPAIGGLIVGLGGLVDPRALGVGYPTIRALDAGHLLWTAALALFIVKAVIWIASLSSGTSGGVLAPLLLLGGALGTVLSAVFPGHDTAILATVGMAAMLGGTMRASFTATIFTMETTHNFALLLPVLVASVAGMAVTVLWIPRSILTEKVARRGVHVAREYGVHPLEGQSVAAIMTLRDQVVMFRESTPVMVAAQQCGAHASFPVVDGTGQVIGMVRRSEILSRQGERLSVGQLLHPLVWVNAWDRVRVLVELLARHDCNEAGVKGPSGEFVGFVTRTDAFKTWRKVLEEEEKRERVFGRRPAKTVVKDDDRPSSTRISY</sequence>
<dbReference type="CDD" id="cd02205">
    <property type="entry name" value="CBS_pair_SF"/>
    <property type="match status" value="1"/>
</dbReference>
<dbReference type="InterPro" id="IPR046342">
    <property type="entry name" value="CBS_dom_sf"/>
</dbReference>
<comment type="caution">
    <text evidence="13">The sequence shown here is derived from an EMBL/GenBank/DDBJ whole genome shotgun (WGS) entry which is preliminary data.</text>
</comment>
<feature type="transmembrane region" description="Helical" evidence="11">
    <location>
        <begin position="278"/>
        <end position="295"/>
    </location>
</feature>
<organism evidence="13 14">
    <name type="scientific">Sulfobacillus harzensis</name>
    <dbReference type="NCBI Taxonomy" id="2729629"/>
    <lineage>
        <taxon>Bacteria</taxon>
        <taxon>Bacillati</taxon>
        <taxon>Bacillota</taxon>
        <taxon>Clostridia</taxon>
        <taxon>Eubacteriales</taxon>
        <taxon>Clostridiales Family XVII. Incertae Sedis</taxon>
        <taxon>Sulfobacillus</taxon>
    </lineage>
</organism>
<keyword evidence="8" id="KW-0868">Chloride</keyword>
<name>A0A7Y0L9X8_9FIRM</name>
<feature type="domain" description="CBS" evidence="12">
    <location>
        <begin position="460"/>
        <end position="506"/>
    </location>
</feature>
<reference evidence="13 14" key="1">
    <citation type="submission" date="2020-04" db="EMBL/GenBank/DDBJ databases">
        <authorList>
            <person name="Zhang R."/>
            <person name="Schippers A."/>
        </authorList>
    </citation>
    <scope>NUCLEOTIDE SEQUENCE [LARGE SCALE GENOMIC DNA]</scope>
    <source>
        <strain evidence="13 14">DSM 109850</strain>
    </source>
</reference>
<gene>
    <name evidence="13" type="ORF">HIJ39_19895</name>
</gene>
<evidence type="ECO:0000256" key="4">
    <source>
        <dbReference type="ARBA" id="ARBA00022989"/>
    </source>
</evidence>
<comment type="subcellular location">
    <subcellularLocation>
        <location evidence="1">Membrane</location>
        <topology evidence="1">Multi-pass membrane protein</topology>
    </subcellularLocation>
</comment>
<keyword evidence="9" id="KW-0407">Ion channel</keyword>
<evidence type="ECO:0000313" key="13">
    <source>
        <dbReference type="EMBL" id="NMP24579.1"/>
    </source>
</evidence>
<feature type="region of interest" description="Disordered" evidence="10">
    <location>
        <begin position="580"/>
        <end position="600"/>
    </location>
</feature>
<feature type="transmembrane region" description="Helical" evidence="11">
    <location>
        <begin position="342"/>
        <end position="362"/>
    </location>
</feature>
<dbReference type="GO" id="GO:0005254">
    <property type="term" value="F:chloride channel activity"/>
    <property type="evidence" value="ECO:0007669"/>
    <property type="project" value="UniProtKB-KW"/>
</dbReference>